<name>A0A919AKT4_9ACTN</name>
<gene>
    <name evidence="2" type="ORF">GCM10014715_81030</name>
</gene>
<feature type="transmembrane region" description="Helical" evidence="1">
    <location>
        <begin position="126"/>
        <end position="146"/>
    </location>
</feature>
<keyword evidence="1" id="KW-0812">Transmembrane</keyword>
<accession>A0A919AKT4</accession>
<comment type="caution">
    <text evidence="2">The sequence shown here is derived from an EMBL/GenBank/DDBJ whole genome shotgun (WGS) entry which is preliminary data.</text>
</comment>
<organism evidence="2 3">
    <name type="scientific">Streptomyces spiralis</name>
    <dbReference type="NCBI Taxonomy" id="66376"/>
    <lineage>
        <taxon>Bacteria</taxon>
        <taxon>Bacillati</taxon>
        <taxon>Actinomycetota</taxon>
        <taxon>Actinomycetes</taxon>
        <taxon>Kitasatosporales</taxon>
        <taxon>Streptomycetaceae</taxon>
        <taxon>Streptomyces</taxon>
    </lineage>
</organism>
<keyword evidence="1" id="KW-0472">Membrane</keyword>
<dbReference type="Proteomes" id="UP000641386">
    <property type="component" value="Unassembled WGS sequence"/>
</dbReference>
<sequence length="159" mass="17895">MKRLFHVLYGEPWWHLVALLASFALCGYALAQLLAGDWWGVVQWAVGAAVIHDLVAVPLYGSADWLLHRAVRAGRPRSPRRIAVVNHIRIPAFVSLILLLVYWPLISMDSSAQFRTATLLDPGVFRSRWLAVTGVLFGLSGLHLAFRLWRDRDDSKPTT</sequence>
<dbReference type="RefSeq" id="WP_189907757.1">
    <property type="nucleotide sequence ID" value="NZ_BNBC01000064.1"/>
</dbReference>
<keyword evidence="3" id="KW-1185">Reference proteome</keyword>
<feature type="transmembrane region" description="Helical" evidence="1">
    <location>
        <begin position="41"/>
        <end position="67"/>
    </location>
</feature>
<reference evidence="2" key="2">
    <citation type="submission" date="2020-09" db="EMBL/GenBank/DDBJ databases">
        <authorList>
            <person name="Sun Q."/>
            <person name="Ohkuma M."/>
        </authorList>
    </citation>
    <scope>NUCLEOTIDE SEQUENCE</scope>
    <source>
        <strain evidence="2">JCM 3302</strain>
    </source>
</reference>
<proteinExistence type="predicted"/>
<evidence type="ECO:0000313" key="3">
    <source>
        <dbReference type="Proteomes" id="UP000641386"/>
    </source>
</evidence>
<protein>
    <submittedName>
        <fullName evidence="2">Uncharacterized protein</fullName>
    </submittedName>
</protein>
<dbReference type="EMBL" id="BNBC01000064">
    <property type="protein sequence ID" value="GHF13282.1"/>
    <property type="molecule type" value="Genomic_DNA"/>
</dbReference>
<reference evidence="2" key="1">
    <citation type="journal article" date="2014" name="Int. J. Syst. Evol. Microbiol.">
        <title>Complete genome sequence of Corynebacterium casei LMG S-19264T (=DSM 44701T), isolated from a smear-ripened cheese.</title>
        <authorList>
            <consortium name="US DOE Joint Genome Institute (JGI-PGF)"/>
            <person name="Walter F."/>
            <person name="Albersmeier A."/>
            <person name="Kalinowski J."/>
            <person name="Ruckert C."/>
        </authorList>
    </citation>
    <scope>NUCLEOTIDE SEQUENCE</scope>
    <source>
        <strain evidence="2">JCM 3302</strain>
    </source>
</reference>
<keyword evidence="1" id="KW-1133">Transmembrane helix</keyword>
<evidence type="ECO:0000313" key="2">
    <source>
        <dbReference type="EMBL" id="GHF13282.1"/>
    </source>
</evidence>
<feature type="transmembrane region" description="Helical" evidence="1">
    <location>
        <begin position="88"/>
        <end position="106"/>
    </location>
</feature>
<dbReference type="AlphaFoldDB" id="A0A919AKT4"/>
<evidence type="ECO:0000256" key="1">
    <source>
        <dbReference type="SAM" id="Phobius"/>
    </source>
</evidence>